<comment type="caution">
    <text evidence="1">The sequence shown here is derived from an EMBL/GenBank/DDBJ whole genome shotgun (WGS) entry which is preliminary data.</text>
</comment>
<dbReference type="Proteomes" id="UP000249645">
    <property type="component" value="Unassembled WGS sequence"/>
</dbReference>
<evidence type="ECO:0000313" key="1">
    <source>
        <dbReference type="EMBL" id="PZP38413.1"/>
    </source>
</evidence>
<protein>
    <submittedName>
        <fullName evidence="1">Uncharacterized protein</fullName>
    </submittedName>
</protein>
<evidence type="ECO:0000313" key="2">
    <source>
        <dbReference type="Proteomes" id="UP000249645"/>
    </source>
</evidence>
<reference evidence="1 2" key="1">
    <citation type="submission" date="2017-11" db="EMBL/GenBank/DDBJ databases">
        <title>Infants hospitalized years apart are colonized by the same room-sourced microbial strains.</title>
        <authorList>
            <person name="Brooks B."/>
            <person name="Olm M.R."/>
            <person name="Firek B.A."/>
            <person name="Baker R."/>
            <person name="Thomas B.C."/>
            <person name="Morowitz M.J."/>
            <person name="Banfield J.F."/>
        </authorList>
    </citation>
    <scope>NUCLEOTIDE SEQUENCE [LARGE SCALE GENOMIC DNA]</scope>
    <source>
        <strain evidence="1">S2_009_000_R2_76</strain>
    </source>
</reference>
<proteinExistence type="predicted"/>
<dbReference type="AlphaFoldDB" id="A0A2W5E6Q4"/>
<name>A0A2W5E6Q4_9SPHI</name>
<gene>
    <name evidence="1" type="ORF">DI598_20825</name>
</gene>
<accession>A0A2W5E6Q4</accession>
<organism evidence="1 2">
    <name type="scientific">Pseudopedobacter saltans</name>
    <dbReference type="NCBI Taxonomy" id="151895"/>
    <lineage>
        <taxon>Bacteria</taxon>
        <taxon>Pseudomonadati</taxon>
        <taxon>Bacteroidota</taxon>
        <taxon>Sphingobacteriia</taxon>
        <taxon>Sphingobacteriales</taxon>
        <taxon>Sphingobacteriaceae</taxon>
        <taxon>Pseudopedobacter</taxon>
    </lineage>
</organism>
<sequence>MHITHRRGDEIYCSRCGKCWGHDEEEPNVCKPPAAVMPPENALVGKEIISPSPWQQKKQKRTETAMIGFLAAKLAIYEPNSTEVKKALEYLRCQM</sequence>
<dbReference type="EMBL" id="QFOI01000764">
    <property type="protein sequence ID" value="PZP38413.1"/>
    <property type="molecule type" value="Genomic_DNA"/>
</dbReference>